<dbReference type="PANTHER" id="PTHR42827">
    <property type="entry name" value="IRON-SULFUR CLUSTER-BINDING PROTEIN-RELATED"/>
    <property type="match status" value="1"/>
</dbReference>
<dbReference type="STRING" id="52689.AKG39_11255"/>
<dbReference type="PATRIC" id="fig|52689.4.peg.1478"/>
<dbReference type="Proteomes" id="UP000036873">
    <property type="component" value="Unassembled WGS sequence"/>
</dbReference>
<dbReference type="OrthoDB" id="9784571at2"/>
<dbReference type="PROSITE" id="PS51379">
    <property type="entry name" value="4FE4S_FER_2"/>
    <property type="match status" value="1"/>
</dbReference>
<feature type="domain" description="4Fe-4S ferredoxin-type" evidence="1">
    <location>
        <begin position="199"/>
        <end position="229"/>
    </location>
</feature>
<protein>
    <submittedName>
        <fullName evidence="2">4Fe-4S ferredoxin</fullName>
    </submittedName>
</protein>
<evidence type="ECO:0000313" key="2">
    <source>
        <dbReference type="EMBL" id="KNZ41558.1"/>
    </source>
</evidence>
<accession>A0A0L6TZ75</accession>
<organism evidence="2 3">
    <name type="scientific">Acetobacterium bakii</name>
    <dbReference type="NCBI Taxonomy" id="52689"/>
    <lineage>
        <taxon>Bacteria</taxon>
        <taxon>Bacillati</taxon>
        <taxon>Bacillota</taxon>
        <taxon>Clostridia</taxon>
        <taxon>Eubacteriales</taxon>
        <taxon>Eubacteriaceae</taxon>
        <taxon>Acetobacterium</taxon>
    </lineage>
</organism>
<keyword evidence="3" id="KW-1185">Reference proteome</keyword>
<dbReference type="InterPro" id="IPR017896">
    <property type="entry name" value="4Fe4S_Fe-S-bd"/>
</dbReference>
<dbReference type="PANTHER" id="PTHR42827:SF1">
    <property type="entry name" value="IRON-SULFUR CLUSTER-BINDING PROTEIN"/>
    <property type="match status" value="1"/>
</dbReference>
<dbReference type="RefSeq" id="WP_050740497.1">
    <property type="nucleotide sequence ID" value="NZ_LGYO01000027.1"/>
</dbReference>
<dbReference type="AlphaFoldDB" id="A0A0L6TZ75"/>
<comment type="caution">
    <text evidence="2">The sequence shown here is derived from an EMBL/GenBank/DDBJ whole genome shotgun (WGS) entry which is preliminary data.</text>
</comment>
<evidence type="ECO:0000313" key="3">
    <source>
        <dbReference type="Proteomes" id="UP000036873"/>
    </source>
</evidence>
<reference evidence="3" key="1">
    <citation type="submission" date="2015-07" db="EMBL/GenBank/DDBJ databases">
        <title>Draft genome sequence of Acetobacterium bakii DSM 8293, a potential psychrophilic chemical producer through syngas fermentation.</title>
        <authorList>
            <person name="Song Y."/>
            <person name="Hwang S."/>
            <person name="Cho B.-K."/>
        </authorList>
    </citation>
    <scope>NUCLEOTIDE SEQUENCE [LARGE SCALE GENOMIC DNA]</scope>
    <source>
        <strain evidence="3">DSM 8239</strain>
    </source>
</reference>
<proteinExistence type="predicted"/>
<sequence>MNKDELIGLASDFLEASEDNDIETRDIKIFDTPIFGFADTNDVYFTKLKDPKAIGSHFKLPKEWLSSSKTVISFFLPFTEAVKESNHQEKKWPSPEWLIARIEGQQLINSLSKYLQSQLINENCASIIPSLDERFWSKTKNTDSTNRDQPTFTSNWSERHVAYVCGLGTFGLSKGLITRKGIAGRFGSIVTELKIEPCIREYEDIYENCSKWSACIKQCPVKAISFEKGKNHSICSDFLAVTADKFKPRYGCGKCQVNVPCESGIPSKSSL</sequence>
<gene>
    <name evidence="2" type="ORF">AKG39_11255</name>
</gene>
<dbReference type="EMBL" id="LGYO01000027">
    <property type="protein sequence ID" value="KNZ41558.1"/>
    <property type="molecule type" value="Genomic_DNA"/>
</dbReference>
<evidence type="ECO:0000259" key="1">
    <source>
        <dbReference type="PROSITE" id="PS51379"/>
    </source>
</evidence>
<name>A0A0L6TZ75_9FIRM</name>